<dbReference type="Pfam" id="PF19279">
    <property type="entry name" value="YegS_C"/>
    <property type="match status" value="1"/>
</dbReference>
<accession>A0A5C6E6W8</accession>
<dbReference type="PANTHER" id="PTHR12358">
    <property type="entry name" value="SPHINGOSINE KINASE"/>
    <property type="match status" value="1"/>
</dbReference>
<dbReference type="AlphaFoldDB" id="A0A5C6E6W8"/>
<name>A0A5C6E6W8_9BACT</name>
<dbReference type="GO" id="GO:0004143">
    <property type="term" value="F:ATP-dependent diacylglycerol kinase activity"/>
    <property type="evidence" value="ECO:0007669"/>
    <property type="project" value="UniProtKB-EC"/>
</dbReference>
<protein>
    <submittedName>
        <fullName evidence="6">Diacylglycerol kinase</fullName>
        <ecNumber evidence="6">2.7.1.107</ecNumber>
    </submittedName>
</protein>
<dbReference type="EC" id="2.7.1.107" evidence="6"/>
<organism evidence="6 7">
    <name type="scientific">Novipirellula aureliae</name>
    <dbReference type="NCBI Taxonomy" id="2527966"/>
    <lineage>
        <taxon>Bacteria</taxon>
        <taxon>Pseudomonadati</taxon>
        <taxon>Planctomycetota</taxon>
        <taxon>Planctomycetia</taxon>
        <taxon>Pirellulales</taxon>
        <taxon>Pirellulaceae</taxon>
        <taxon>Novipirellula</taxon>
    </lineage>
</organism>
<gene>
    <name evidence="6" type="primary">dagK_1</name>
    <name evidence="6" type="ORF">Q31b_22540</name>
</gene>
<evidence type="ECO:0000256" key="3">
    <source>
        <dbReference type="ARBA" id="ARBA00022777"/>
    </source>
</evidence>
<dbReference type="Proteomes" id="UP000315471">
    <property type="component" value="Unassembled WGS sequence"/>
</dbReference>
<evidence type="ECO:0000256" key="2">
    <source>
        <dbReference type="ARBA" id="ARBA00022741"/>
    </source>
</evidence>
<evidence type="ECO:0000259" key="5">
    <source>
        <dbReference type="PROSITE" id="PS50146"/>
    </source>
</evidence>
<keyword evidence="4" id="KW-0067">ATP-binding</keyword>
<proteinExistence type="predicted"/>
<keyword evidence="2" id="KW-0547">Nucleotide-binding</keyword>
<dbReference type="InterPro" id="IPR050187">
    <property type="entry name" value="Lipid_Phosphate_FormReg"/>
</dbReference>
<reference evidence="6 7" key="1">
    <citation type="submission" date="2019-02" db="EMBL/GenBank/DDBJ databases">
        <title>Deep-cultivation of Planctomycetes and their phenomic and genomic characterization uncovers novel biology.</title>
        <authorList>
            <person name="Wiegand S."/>
            <person name="Jogler M."/>
            <person name="Boedeker C."/>
            <person name="Pinto D."/>
            <person name="Vollmers J."/>
            <person name="Rivas-Marin E."/>
            <person name="Kohn T."/>
            <person name="Peeters S.H."/>
            <person name="Heuer A."/>
            <person name="Rast P."/>
            <person name="Oberbeckmann S."/>
            <person name="Bunk B."/>
            <person name="Jeske O."/>
            <person name="Meyerdierks A."/>
            <person name="Storesund J.E."/>
            <person name="Kallscheuer N."/>
            <person name="Luecker S."/>
            <person name="Lage O.M."/>
            <person name="Pohl T."/>
            <person name="Merkel B.J."/>
            <person name="Hornburger P."/>
            <person name="Mueller R.-W."/>
            <person name="Bruemmer F."/>
            <person name="Labrenz M."/>
            <person name="Spormann A.M."/>
            <person name="Op Den Camp H."/>
            <person name="Overmann J."/>
            <person name="Amann R."/>
            <person name="Jetten M.S.M."/>
            <person name="Mascher T."/>
            <person name="Medema M.H."/>
            <person name="Devos D.P."/>
            <person name="Kaster A.-K."/>
            <person name="Ovreas L."/>
            <person name="Rohde M."/>
            <person name="Galperin M.Y."/>
            <person name="Jogler C."/>
        </authorList>
    </citation>
    <scope>NUCLEOTIDE SEQUENCE [LARGE SCALE GENOMIC DNA]</scope>
    <source>
        <strain evidence="6 7">Q31b</strain>
    </source>
</reference>
<sequence>MPEKNDQSQSQPLPAPSRIVVLTSPKAGSGRHRESLPQLHERLFQANYQVFITDSTLEFRERIRSSNANSNHPSTIAVAAGGDGTVRLAADLTPPSVPMVVMPFGTENLLARNYGYSPHANDTFHTIVHGVDHQMDAGRANGRLFLVMASCGFDAEVVRDVHLRRRGHIHRLSYARPIYRAIRKYSFPKLMITSDEGPDRQVHWAMAFNLPCYAAGLKIEPDAIDNDGKLDLISFAGGSIASGLRYVAGVITGRHLQYADVTRERLTRITITSDHRVPYQLDGDYVGRLPLTIETEPGRLKLRLPV</sequence>
<dbReference type="Pfam" id="PF00781">
    <property type="entry name" value="DAGK_cat"/>
    <property type="match status" value="1"/>
</dbReference>
<keyword evidence="7" id="KW-1185">Reference proteome</keyword>
<comment type="caution">
    <text evidence="6">The sequence shown here is derived from an EMBL/GenBank/DDBJ whole genome shotgun (WGS) entry which is preliminary data.</text>
</comment>
<dbReference type="InterPro" id="IPR045540">
    <property type="entry name" value="YegS/DAGK_C"/>
</dbReference>
<dbReference type="InterPro" id="IPR017438">
    <property type="entry name" value="ATP-NAD_kinase_N"/>
</dbReference>
<feature type="domain" description="DAGKc" evidence="5">
    <location>
        <begin position="14"/>
        <end position="144"/>
    </location>
</feature>
<dbReference type="PROSITE" id="PS50146">
    <property type="entry name" value="DAGK"/>
    <property type="match status" value="1"/>
</dbReference>
<evidence type="ECO:0000256" key="1">
    <source>
        <dbReference type="ARBA" id="ARBA00022679"/>
    </source>
</evidence>
<keyword evidence="3 6" id="KW-0418">Kinase</keyword>
<dbReference type="InterPro" id="IPR001206">
    <property type="entry name" value="Diacylglycerol_kinase_cat_dom"/>
</dbReference>
<evidence type="ECO:0000256" key="4">
    <source>
        <dbReference type="ARBA" id="ARBA00022840"/>
    </source>
</evidence>
<dbReference type="PANTHER" id="PTHR12358:SF106">
    <property type="entry name" value="LIPID KINASE YEGS"/>
    <property type="match status" value="1"/>
</dbReference>
<dbReference type="GO" id="GO:0005886">
    <property type="term" value="C:plasma membrane"/>
    <property type="evidence" value="ECO:0007669"/>
    <property type="project" value="TreeGrafter"/>
</dbReference>
<dbReference type="EMBL" id="SJPY01000003">
    <property type="protein sequence ID" value="TWU43216.1"/>
    <property type="molecule type" value="Genomic_DNA"/>
</dbReference>
<dbReference type="Gene3D" id="2.60.200.40">
    <property type="match status" value="1"/>
</dbReference>
<dbReference type="SUPFAM" id="SSF111331">
    <property type="entry name" value="NAD kinase/diacylglycerol kinase-like"/>
    <property type="match status" value="1"/>
</dbReference>
<dbReference type="GO" id="GO:0005524">
    <property type="term" value="F:ATP binding"/>
    <property type="evidence" value="ECO:0007669"/>
    <property type="project" value="UniProtKB-KW"/>
</dbReference>
<evidence type="ECO:0000313" key="6">
    <source>
        <dbReference type="EMBL" id="TWU43216.1"/>
    </source>
</evidence>
<dbReference type="InterPro" id="IPR016064">
    <property type="entry name" value="NAD/diacylglycerol_kinase_sf"/>
</dbReference>
<dbReference type="RefSeq" id="WP_231617469.1">
    <property type="nucleotide sequence ID" value="NZ_SJPY01000003.1"/>
</dbReference>
<dbReference type="Gene3D" id="3.40.50.10330">
    <property type="entry name" value="Probable inorganic polyphosphate/atp-NAD kinase, domain 1"/>
    <property type="match status" value="1"/>
</dbReference>
<keyword evidence="1 6" id="KW-0808">Transferase</keyword>
<evidence type="ECO:0000313" key="7">
    <source>
        <dbReference type="Proteomes" id="UP000315471"/>
    </source>
</evidence>